<organism evidence="2 3">
    <name type="scientific">Paracoccus caeni</name>
    <dbReference type="NCBI Taxonomy" id="657651"/>
    <lineage>
        <taxon>Bacteria</taxon>
        <taxon>Pseudomonadati</taxon>
        <taxon>Pseudomonadota</taxon>
        <taxon>Alphaproteobacteria</taxon>
        <taxon>Rhodobacterales</taxon>
        <taxon>Paracoccaceae</taxon>
        <taxon>Paracoccus</taxon>
    </lineage>
</organism>
<keyword evidence="1" id="KW-0812">Transmembrane</keyword>
<evidence type="ECO:0000313" key="2">
    <source>
        <dbReference type="EMBL" id="MBK4215568.1"/>
    </source>
</evidence>
<dbReference type="RefSeq" id="WP_200684618.1">
    <property type="nucleotide sequence ID" value="NZ_JAEPRQ010000001.1"/>
</dbReference>
<evidence type="ECO:0000256" key="1">
    <source>
        <dbReference type="SAM" id="Phobius"/>
    </source>
</evidence>
<dbReference type="EMBL" id="JAEPRQ010000001">
    <property type="protein sequence ID" value="MBK4215568.1"/>
    <property type="molecule type" value="Genomic_DNA"/>
</dbReference>
<feature type="transmembrane region" description="Helical" evidence="1">
    <location>
        <begin position="66"/>
        <end position="83"/>
    </location>
</feature>
<gene>
    <name evidence="2" type="ORF">JJJ17_06480</name>
</gene>
<sequence>MNCPSLVWRNHDDQMHISGRYKIHGSEGRHPTSAMVYVDGEQVKEFGSVKAAKRWCERQDNPRRRWWPLAVLIAIAVIAWGWANG</sequence>
<accession>A0A934VZR4</accession>
<protein>
    <submittedName>
        <fullName evidence="2">Uncharacterized protein</fullName>
    </submittedName>
</protein>
<dbReference type="Proteomes" id="UP000640485">
    <property type="component" value="Unassembled WGS sequence"/>
</dbReference>
<proteinExistence type="predicted"/>
<keyword evidence="1" id="KW-0472">Membrane</keyword>
<keyword evidence="1" id="KW-1133">Transmembrane helix</keyword>
<evidence type="ECO:0000313" key="3">
    <source>
        <dbReference type="Proteomes" id="UP000640485"/>
    </source>
</evidence>
<reference evidence="2" key="1">
    <citation type="submission" date="2021-01" db="EMBL/GenBank/DDBJ databases">
        <title>Paracoccus amoyensis sp. nov., isolated from the surface seawater along the coast of Xiamen Island, China.</title>
        <authorList>
            <person name="Lyu L."/>
        </authorList>
    </citation>
    <scope>NUCLEOTIDE SEQUENCE</scope>
    <source>
        <strain evidence="2">MJ17</strain>
    </source>
</reference>
<name>A0A934VZR4_9RHOB</name>
<keyword evidence="3" id="KW-1185">Reference proteome</keyword>
<comment type="caution">
    <text evidence="2">The sequence shown here is derived from an EMBL/GenBank/DDBJ whole genome shotgun (WGS) entry which is preliminary data.</text>
</comment>
<dbReference type="AlphaFoldDB" id="A0A934VZR4"/>